<evidence type="ECO:0000256" key="1">
    <source>
        <dbReference type="SAM" id="MobiDB-lite"/>
    </source>
</evidence>
<organism evidence="2 3">
    <name type="scientific">Piedraia hortae CBS 480.64</name>
    <dbReference type="NCBI Taxonomy" id="1314780"/>
    <lineage>
        <taxon>Eukaryota</taxon>
        <taxon>Fungi</taxon>
        <taxon>Dikarya</taxon>
        <taxon>Ascomycota</taxon>
        <taxon>Pezizomycotina</taxon>
        <taxon>Dothideomycetes</taxon>
        <taxon>Dothideomycetidae</taxon>
        <taxon>Capnodiales</taxon>
        <taxon>Piedraiaceae</taxon>
        <taxon>Piedraia</taxon>
    </lineage>
</organism>
<sequence length="152" mass="16891">MLSINNEADLGCCREMQNDPVASSTHANGDNAIAYPDRAKKVSENPVVNSECVNGDAHPDTSKETPDELATDANDDAVNGAAHNESTNHKTDVNVTNVHDTFDEDEEREGIKIRLDELDQRLNEDYKFYEGMARFLAEASRYLEHMSNSCDL</sequence>
<accession>A0A6A7C0Q6</accession>
<feature type="region of interest" description="Disordered" evidence="1">
    <location>
        <begin position="39"/>
        <end position="92"/>
    </location>
</feature>
<name>A0A6A7C0Q6_9PEZI</name>
<evidence type="ECO:0000313" key="2">
    <source>
        <dbReference type="EMBL" id="KAF2860807.1"/>
    </source>
</evidence>
<evidence type="ECO:0000313" key="3">
    <source>
        <dbReference type="Proteomes" id="UP000799421"/>
    </source>
</evidence>
<dbReference type="AlphaFoldDB" id="A0A6A7C0Q6"/>
<feature type="compositionally biased region" description="Basic and acidic residues" evidence="1">
    <location>
        <begin position="57"/>
        <end position="66"/>
    </location>
</feature>
<dbReference type="EMBL" id="MU005978">
    <property type="protein sequence ID" value="KAF2860807.1"/>
    <property type="molecule type" value="Genomic_DNA"/>
</dbReference>
<protein>
    <submittedName>
        <fullName evidence="2">Uncharacterized protein</fullName>
    </submittedName>
</protein>
<reference evidence="2" key="1">
    <citation type="journal article" date="2020" name="Stud. Mycol.">
        <title>101 Dothideomycetes genomes: a test case for predicting lifestyles and emergence of pathogens.</title>
        <authorList>
            <person name="Haridas S."/>
            <person name="Albert R."/>
            <person name="Binder M."/>
            <person name="Bloem J."/>
            <person name="Labutti K."/>
            <person name="Salamov A."/>
            <person name="Andreopoulos B."/>
            <person name="Baker S."/>
            <person name="Barry K."/>
            <person name="Bills G."/>
            <person name="Bluhm B."/>
            <person name="Cannon C."/>
            <person name="Castanera R."/>
            <person name="Culley D."/>
            <person name="Daum C."/>
            <person name="Ezra D."/>
            <person name="Gonzalez J."/>
            <person name="Henrissat B."/>
            <person name="Kuo A."/>
            <person name="Liang C."/>
            <person name="Lipzen A."/>
            <person name="Lutzoni F."/>
            <person name="Magnuson J."/>
            <person name="Mondo S."/>
            <person name="Nolan M."/>
            <person name="Ohm R."/>
            <person name="Pangilinan J."/>
            <person name="Park H.-J."/>
            <person name="Ramirez L."/>
            <person name="Alfaro M."/>
            <person name="Sun H."/>
            <person name="Tritt A."/>
            <person name="Yoshinaga Y."/>
            <person name="Zwiers L.-H."/>
            <person name="Turgeon B."/>
            <person name="Goodwin S."/>
            <person name="Spatafora J."/>
            <person name="Crous P."/>
            <person name="Grigoriev I."/>
        </authorList>
    </citation>
    <scope>NUCLEOTIDE SEQUENCE</scope>
    <source>
        <strain evidence="2">CBS 480.64</strain>
    </source>
</reference>
<proteinExistence type="predicted"/>
<dbReference type="Proteomes" id="UP000799421">
    <property type="component" value="Unassembled WGS sequence"/>
</dbReference>
<keyword evidence="3" id="KW-1185">Reference proteome</keyword>
<gene>
    <name evidence="2" type="ORF">K470DRAFT_270429</name>
</gene>